<sequence>MEKQNKTTIIVVCGPSEDERTETKDEFWKKLAETIEEVRGRLIIIIIGDLNGRVGKADEESGETIGAHGETIRNNNGKRLIDFCLMNNLIITNTFFQHKEIHKITREVTREVANRGERSIIDYVIIGKDFRKEVQDTRVRRGAKLFTDHYLVMTKVKIKNCRDAEQKKKQSEKEVIQTYKLRQKECTERYREKIEIEMAKIKENTNINTLEEQWKIFKETIIETARITCGLTKINKGKKQTRWWSEEIKAEIKTKKNKWIKYLSKRNNENYNAYKTQRIKVKELFKKAKQNTWEEFGEKMEQDSKASKEGGMQLCIWSMK</sequence>
<protein>
    <recommendedName>
        <fullName evidence="3">Endonuclease/exonuclease/phosphatase domain-containing protein</fullName>
    </recommendedName>
</protein>
<dbReference type="OrthoDB" id="5549358at2759"/>
<keyword evidence="2" id="KW-1185">Reference proteome</keyword>
<evidence type="ECO:0000313" key="2">
    <source>
        <dbReference type="Proteomes" id="UP001154078"/>
    </source>
</evidence>
<dbReference type="PANTHER" id="PTHR23227">
    <property type="entry name" value="BUCENTAUR RELATED"/>
    <property type="match status" value="1"/>
</dbReference>
<dbReference type="SUPFAM" id="SSF56219">
    <property type="entry name" value="DNase I-like"/>
    <property type="match status" value="1"/>
</dbReference>
<proteinExistence type="predicted"/>
<dbReference type="InterPro" id="IPR027124">
    <property type="entry name" value="Swc5/CFDP1/2"/>
</dbReference>
<evidence type="ECO:0000313" key="1">
    <source>
        <dbReference type="EMBL" id="CAH0555067.1"/>
    </source>
</evidence>
<dbReference type="AlphaFoldDB" id="A0A9P0FHZ5"/>
<gene>
    <name evidence="1" type="ORF">MELIAE_LOCUS6503</name>
</gene>
<dbReference type="EMBL" id="OV121135">
    <property type="protein sequence ID" value="CAH0555067.1"/>
    <property type="molecule type" value="Genomic_DNA"/>
</dbReference>
<dbReference type="Gene3D" id="3.60.10.10">
    <property type="entry name" value="Endonuclease/exonuclease/phosphatase"/>
    <property type="match status" value="1"/>
</dbReference>
<dbReference type="Proteomes" id="UP001154078">
    <property type="component" value="Chromosome 4"/>
</dbReference>
<dbReference type="PANTHER" id="PTHR23227:SF67">
    <property type="entry name" value="CRANIOFACIAL DEVELOPMENT PROTEIN 2-LIKE"/>
    <property type="match status" value="1"/>
</dbReference>
<accession>A0A9P0FHZ5</accession>
<organism evidence="1 2">
    <name type="scientific">Brassicogethes aeneus</name>
    <name type="common">Rape pollen beetle</name>
    <name type="synonym">Meligethes aeneus</name>
    <dbReference type="NCBI Taxonomy" id="1431903"/>
    <lineage>
        <taxon>Eukaryota</taxon>
        <taxon>Metazoa</taxon>
        <taxon>Ecdysozoa</taxon>
        <taxon>Arthropoda</taxon>
        <taxon>Hexapoda</taxon>
        <taxon>Insecta</taxon>
        <taxon>Pterygota</taxon>
        <taxon>Neoptera</taxon>
        <taxon>Endopterygota</taxon>
        <taxon>Coleoptera</taxon>
        <taxon>Polyphaga</taxon>
        <taxon>Cucujiformia</taxon>
        <taxon>Nitidulidae</taxon>
        <taxon>Meligethinae</taxon>
        <taxon>Brassicogethes</taxon>
    </lineage>
</organism>
<evidence type="ECO:0008006" key="3">
    <source>
        <dbReference type="Google" id="ProtNLM"/>
    </source>
</evidence>
<name>A0A9P0FHZ5_BRAAE</name>
<dbReference type="InterPro" id="IPR036691">
    <property type="entry name" value="Endo/exonu/phosph_ase_sf"/>
</dbReference>
<reference evidence="1" key="1">
    <citation type="submission" date="2021-12" db="EMBL/GenBank/DDBJ databases">
        <authorList>
            <person name="King R."/>
        </authorList>
    </citation>
    <scope>NUCLEOTIDE SEQUENCE</scope>
</reference>